<keyword evidence="6" id="KW-0472">Membrane</keyword>
<dbReference type="InterPro" id="IPR001478">
    <property type="entry name" value="PDZ"/>
</dbReference>
<dbReference type="GO" id="GO:0004175">
    <property type="term" value="F:endopeptidase activity"/>
    <property type="evidence" value="ECO:0007669"/>
    <property type="project" value="TreeGrafter"/>
</dbReference>
<keyword evidence="2 5" id="KW-0645">Protease</keyword>
<dbReference type="Pfam" id="PF03572">
    <property type="entry name" value="Peptidase_S41"/>
    <property type="match status" value="1"/>
</dbReference>
<dbReference type="PANTHER" id="PTHR32060:SF30">
    <property type="entry name" value="CARBOXY-TERMINAL PROCESSING PROTEASE CTPA"/>
    <property type="match status" value="1"/>
</dbReference>
<dbReference type="SMART" id="SM00245">
    <property type="entry name" value="TSPc"/>
    <property type="match status" value="1"/>
</dbReference>
<evidence type="ECO:0000313" key="9">
    <source>
        <dbReference type="Proteomes" id="UP000229570"/>
    </source>
</evidence>
<dbReference type="SUPFAM" id="SSF50156">
    <property type="entry name" value="PDZ domain-like"/>
    <property type="match status" value="1"/>
</dbReference>
<dbReference type="Gene3D" id="2.30.42.10">
    <property type="match status" value="1"/>
</dbReference>
<dbReference type="GO" id="GO:0030288">
    <property type="term" value="C:outer membrane-bounded periplasmic space"/>
    <property type="evidence" value="ECO:0007669"/>
    <property type="project" value="TreeGrafter"/>
</dbReference>
<dbReference type="InterPro" id="IPR041489">
    <property type="entry name" value="PDZ_6"/>
</dbReference>
<sequence>MKNSKLKLINFIFAFAFIVIIFGSGYKLGEYKGLSSITFPSNSNTNVKNLDFSLFWNVWAELEKKYVDKTKLDSKKMFYGAIKGMVAALDDPYTFFLTPDENIQSKDDLSGKFEGIGAQLGLKDGRIVIIAPLKQSPAEKAGVRTGDFINEVDGQKTASWTLPQAVSKIRGPKGSKVKLTLERSGKELQLTIIRDQIIVLSIELSYEKNLVILKLNQFGENTNEEWDKAVSEIENKWAKKEIKGMVLDLRDNPGGYLESSVYLASEFLPEGKLVVKQESTVNPSHEYRVERNGRLLNIPLSILINKGSASASEILGGSLRDHKRAKLIGEKSFGKGSVQEALDLREGAGLHVTVAKWILPNGDWINSKGIEPDIKIENKIPEGNTLTNETDKQLEKAIEILLE</sequence>
<keyword evidence="4 5" id="KW-0720">Serine protease</keyword>
<dbReference type="Pfam" id="PF22694">
    <property type="entry name" value="CtpB_N-like"/>
    <property type="match status" value="1"/>
</dbReference>
<keyword evidence="6" id="KW-1133">Transmembrane helix</keyword>
<keyword evidence="6" id="KW-0812">Transmembrane</keyword>
<reference evidence="8 9" key="1">
    <citation type="submission" date="2017-09" db="EMBL/GenBank/DDBJ databases">
        <title>Depth-based differentiation of microbial function through sediment-hosted aquifers and enrichment of novel symbionts in the deep terrestrial subsurface.</title>
        <authorList>
            <person name="Probst A.J."/>
            <person name="Ladd B."/>
            <person name="Jarett J.K."/>
            <person name="Geller-Mcgrath D.E."/>
            <person name="Sieber C.M."/>
            <person name="Emerson J.B."/>
            <person name="Anantharaman K."/>
            <person name="Thomas B.C."/>
            <person name="Malmstrom R."/>
            <person name="Stieglmeier M."/>
            <person name="Klingl A."/>
            <person name="Woyke T."/>
            <person name="Ryan C.M."/>
            <person name="Banfield J.F."/>
        </authorList>
    </citation>
    <scope>NUCLEOTIDE SEQUENCE [LARGE SCALE GENOMIC DNA]</scope>
    <source>
        <strain evidence="8">CG11_big_fil_rev_8_21_14_0_20_35_14</strain>
    </source>
</reference>
<protein>
    <submittedName>
        <fullName evidence="8">Peptidase S41</fullName>
    </submittedName>
</protein>
<dbReference type="InterPro" id="IPR055210">
    <property type="entry name" value="CtpA/B_N"/>
</dbReference>
<dbReference type="FunFam" id="2.30.42.10:FF:000063">
    <property type="entry name" value="Peptidase, S41 family"/>
    <property type="match status" value="1"/>
</dbReference>
<dbReference type="InterPro" id="IPR029045">
    <property type="entry name" value="ClpP/crotonase-like_dom_sf"/>
</dbReference>
<proteinExistence type="inferred from homology"/>
<evidence type="ECO:0000256" key="4">
    <source>
        <dbReference type="ARBA" id="ARBA00022825"/>
    </source>
</evidence>
<dbReference type="NCBIfam" id="TIGR00225">
    <property type="entry name" value="prc"/>
    <property type="match status" value="1"/>
</dbReference>
<accession>A0A2H0KLC8</accession>
<evidence type="ECO:0000256" key="5">
    <source>
        <dbReference type="RuleBase" id="RU004404"/>
    </source>
</evidence>
<dbReference type="GO" id="GO:0006508">
    <property type="term" value="P:proteolysis"/>
    <property type="evidence" value="ECO:0007669"/>
    <property type="project" value="UniProtKB-KW"/>
</dbReference>
<evidence type="ECO:0000259" key="7">
    <source>
        <dbReference type="PROSITE" id="PS50106"/>
    </source>
</evidence>
<comment type="similarity">
    <text evidence="1 5">Belongs to the peptidase S41A family.</text>
</comment>
<feature type="transmembrane region" description="Helical" evidence="6">
    <location>
        <begin position="7"/>
        <end position="26"/>
    </location>
</feature>
<dbReference type="Gene3D" id="3.90.226.10">
    <property type="entry name" value="2-enoyl-CoA Hydratase, Chain A, domain 1"/>
    <property type="match status" value="1"/>
</dbReference>
<dbReference type="InterPro" id="IPR004447">
    <property type="entry name" value="Peptidase_S41A"/>
</dbReference>
<dbReference type="SMART" id="SM00228">
    <property type="entry name" value="PDZ"/>
    <property type="match status" value="1"/>
</dbReference>
<evidence type="ECO:0000256" key="6">
    <source>
        <dbReference type="SAM" id="Phobius"/>
    </source>
</evidence>
<organism evidence="8 9">
    <name type="scientific">Candidatus Roizmanbacteria bacterium CG11_big_fil_rev_8_21_14_0_20_35_14</name>
    <dbReference type="NCBI Taxonomy" id="1974855"/>
    <lineage>
        <taxon>Bacteria</taxon>
        <taxon>Candidatus Roizmaniibacteriota</taxon>
    </lineage>
</organism>
<feature type="domain" description="PDZ" evidence="7">
    <location>
        <begin position="102"/>
        <end position="196"/>
    </location>
</feature>
<dbReference type="EMBL" id="PCVL01000082">
    <property type="protein sequence ID" value="PIQ72058.1"/>
    <property type="molecule type" value="Genomic_DNA"/>
</dbReference>
<dbReference type="InterPro" id="IPR005151">
    <property type="entry name" value="Tail-specific_protease"/>
</dbReference>
<dbReference type="SUPFAM" id="SSF52096">
    <property type="entry name" value="ClpP/crotonase"/>
    <property type="match status" value="1"/>
</dbReference>
<dbReference type="PANTHER" id="PTHR32060">
    <property type="entry name" value="TAIL-SPECIFIC PROTEASE"/>
    <property type="match status" value="1"/>
</dbReference>
<dbReference type="Proteomes" id="UP000229570">
    <property type="component" value="Unassembled WGS sequence"/>
</dbReference>
<keyword evidence="3 5" id="KW-0378">Hydrolase</keyword>
<dbReference type="GO" id="GO:0008236">
    <property type="term" value="F:serine-type peptidase activity"/>
    <property type="evidence" value="ECO:0007669"/>
    <property type="project" value="UniProtKB-KW"/>
</dbReference>
<dbReference type="CDD" id="cd06782">
    <property type="entry name" value="cpPDZ_CPP-like"/>
    <property type="match status" value="1"/>
</dbReference>
<evidence type="ECO:0000256" key="1">
    <source>
        <dbReference type="ARBA" id="ARBA00009179"/>
    </source>
</evidence>
<dbReference type="InterPro" id="IPR036034">
    <property type="entry name" value="PDZ_sf"/>
</dbReference>
<dbReference type="Pfam" id="PF17820">
    <property type="entry name" value="PDZ_6"/>
    <property type="match status" value="1"/>
</dbReference>
<dbReference type="AlphaFoldDB" id="A0A2H0KLC8"/>
<dbReference type="Gene3D" id="3.30.750.44">
    <property type="match status" value="1"/>
</dbReference>
<dbReference type="GO" id="GO:0007165">
    <property type="term" value="P:signal transduction"/>
    <property type="evidence" value="ECO:0007669"/>
    <property type="project" value="TreeGrafter"/>
</dbReference>
<evidence type="ECO:0000256" key="3">
    <source>
        <dbReference type="ARBA" id="ARBA00022801"/>
    </source>
</evidence>
<comment type="caution">
    <text evidence="8">The sequence shown here is derived from an EMBL/GenBank/DDBJ whole genome shotgun (WGS) entry which is preliminary data.</text>
</comment>
<dbReference type="CDD" id="cd07560">
    <property type="entry name" value="Peptidase_S41_CPP"/>
    <property type="match status" value="1"/>
</dbReference>
<name>A0A2H0KLC8_9BACT</name>
<evidence type="ECO:0000313" key="8">
    <source>
        <dbReference type="EMBL" id="PIQ72058.1"/>
    </source>
</evidence>
<gene>
    <name evidence="8" type="ORF">COV86_05055</name>
</gene>
<dbReference type="PROSITE" id="PS50106">
    <property type="entry name" value="PDZ"/>
    <property type="match status" value="1"/>
</dbReference>
<evidence type="ECO:0000256" key="2">
    <source>
        <dbReference type="ARBA" id="ARBA00022670"/>
    </source>
</evidence>